<keyword evidence="1 4" id="KW-0597">Phosphoprotein</keyword>
<evidence type="ECO:0000256" key="6">
    <source>
        <dbReference type="SAM" id="SignalP"/>
    </source>
</evidence>
<feature type="binding site" evidence="5">
    <location>
        <position position="105"/>
    </location>
    <ligand>
        <name>substrate</name>
    </ligand>
</feature>
<dbReference type="PANTHER" id="PTHR10151:SF120">
    <property type="entry name" value="BIS(5'-ADENOSYL)-TRIPHOSPHATASE"/>
    <property type="match status" value="1"/>
</dbReference>
<keyword evidence="2" id="KW-0479">Metal-binding</keyword>
<feature type="active site" description="Phosphothreonine intermediate" evidence="4">
    <location>
        <position position="84"/>
    </location>
</feature>
<keyword evidence="3 6" id="KW-0732">Signal</keyword>
<feature type="signal peptide" evidence="6">
    <location>
        <begin position="1"/>
        <end position="23"/>
    </location>
</feature>
<feature type="chain" id="PRO_5003256913" evidence="6">
    <location>
        <begin position="24"/>
        <end position="549"/>
    </location>
</feature>
<evidence type="ECO:0000256" key="2">
    <source>
        <dbReference type="ARBA" id="ARBA00022723"/>
    </source>
</evidence>
<gene>
    <name evidence="7" type="ordered locus">Pedsa_3554</name>
</gene>
<evidence type="ECO:0000256" key="1">
    <source>
        <dbReference type="ARBA" id="ARBA00022553"/>
    </source>
</evidence>
<dbReference type="OrthoDB" id="9766127at2"/>
<dbReference type="STRING" id="762903.Pedsa_3554"/>
<dbReference type="PANTHER" id="PTHR10151">
    <property type="entry name" value="ECTONUCLEOTIDE PYROPHOSPHATASE/PHOSPHODIESTERASE"/>
    <property type="match status" value="1"/>
</dbReference>
<dbReference type="Gene3D" id="3.40.720.10">
    <property type="entry name" value="Alkaline Phosphatase, subunit A"/>
    <property type="match status" value="1"/>
</dbReference>
<evidence type="ECO:0000313" key="8">
    <source>
        <dbReference type="Proteomes" id="UP000000310"/>
    </source>
</evidence>
<dbReference type="InterPro" id="IPR002591">
    <property type="entry name" value="Phosphodiest/P_Trfase"/>
</dbReference>
<dbReference type="SUPFAM" id="SSF53649">
    <property type="entry name" value="Alkaline phosphatase-like"/>
    <property type="match status" value="1"/>
</dbReference>
<sequence>MRKKLNISVIAIMLLLVSQFTFAQKKGQNELPRPKLVVGIVVDQMRWDYLYRYYDRYQNDGFKRMLNEGFTCENTFIDYVPTVTGIGHSSVYTGTVPAVHGIAGNDFIIRATGETMYCAGDDKVETVGSSSKAGKMSPRNLLSTTIGDELKLATNFRSKVIGIALKDRGAILPVGHAADAAYWFDSSTGGWITSTYYMNQLPEWVKKFNSQKLPEKYLKQDWNTLYDIKTYVQSTADNTPYEGLFDGQEAPVFPIKTSHMFKKDLGILRTTPFGNTFTLDMAKTTIENEKLGQGSVTDMLAVSLSSTDYIGHKFGVNAIEIEDTYLRLDKDLADFFKFLDQKIGKGEYTVFLTADHGAAHNIKFSVDNKLLSSNWSASKVQREMNKRLEETFKVKDLVLSIKNSQVHFNYTILNGNKLDEDEVRKVCTNYLKTQPEIAFVIDLNKIGDAAVPEEIKKRVVNGYNQHRSGGIQIVLNPAVFSSGSSGTSHSAWNPYDSHIPLVWMGWGIEKGRTNKQTHMTDIAPTVSALLRIQMPNGSIGHPIEEVMKK</sequence>
<accession>F0SF16</accession>
<evidence type="ECO:0000313" key="7">
    <source>
        <dbReference type="EMBL" id="ADY54084.1"/>
    </source>
</evidence>
<dbReference type="Pfam" id="PF01663">
    <property type="entry name" value="Phosphodiest"/>
    <property type="match status" value="1"/>
</dbReference>
<evidence type="ECO:0000256" key="5">
    <source>
        <dbReference type="PIRSR" id="PIRSR031924-51"/>
    </source>
</evidence>
<dbReference type="AlphaFoldDB" id="F0SF16"/>
<keyword evidence="8" id="KW-1185">Reference proteome</keyword>
<dbReference type="HOGENOM" id="CLU_034095_0_0_10"/>
<dbReference type="PIRSF" id="PIRSF031924">
    <property type="entry name" value="Pi-irrepressible_AP"/>
    <property type="match status" value="1"/>
</dbReference>
<dbReference type="GO" id="GO:0004035">
    <property type="term" value="F:alkaline phosphatase activity"/>
    <property type="evidence" value="ECO:0007669"/>
    <property type="project" value="InterPro"/>
</dbReference>
<reference evidence="7 8" key="1">
    <citation type="journal article" date="2011" name="Stand. Genomic Sci.">
        <title>Complete genome sequence of the gliding, heparinolytic Pedobacter saltans type strain (113).</title>
        <authorList>
            <person name="Liolios K."/>
            <person name="Sikorski J."/>
            <person name="Lu M."/>
            <person name="Nolan M."/>
            <person name="Lapidus A."/>
            <person name="Lucas S."/>
            <person name="Hammon N."/>
            <person name="Deshpande S."/>
            <person name="Cheng J.F."/>
            <person name="Tapia R."/>
            <person name="Han C."/>
            <person name="Goodwin L."/>
            <person name="Pitluck S."/>
            <person name="Huntemann M."/>
            <person name="Ivanova N."/>
            <person name="Pagani I."/>
            <person name="Mavromatis K."/>
            <person name="Ovchinikova G."/>
            <person name="Pati A."/>
            <person name="Chen A."/>
            <person name="Palaniappan K."/>
            <person name="Land M."/>
            <person name="Hauser L."/>
            <person name="Brambilla E.M."/>
            <person name="Kotsyurbenko O."/>
            <person name="Rohde M."/>
            <person name="Tindall B.J."/>
            <person name="Abt B."/>
            <person name="Goker M."/>
            <person name="Detter J.C."/>
            <person name="Woyke T."/>
            <person name="Bristow J."/>
            <person name="Eisen J.A."/>
            <person name="Markowitz V."/>
            <person name="Hugenholtz P."/>
            <person name="Klenk H.P."/>
            <person name="Kyrpides N.C."/>
        </authorList>
    </citation>
    <scope>NUCLEOTIDE SEQUENCE [LARGE SCALE GENOMIC DNA]</scope>
    <source>
        <strain evidence="8">ATCC 51119 / DSM 12145 / JCM 21818 / LMG 10337 / NBRC 100064 / NCIMB 13643</strain>
    </source>
</reference>
<dbReference type="InterPro" id="IPR017850">
    <property type="entry name" value="Alkaline_phosphatase_core_sf"/>
</dbReference>
<dbReference type="KEGG" id="psn:Pedsa_3554"/>
<reference evidence="8" key="2">
    <citation type="submission" date="2011-02" db="EMBL/GenBank/DDBJ databases">
        <title>The complete genome of Pedobacter saltans DSM 12145.</title>
        <authorList>
            <consortium name="US DOE Joint Genome Institute (JGI-PGF)"/>
            <person name="Lucas S."/>
            <person name="Copeland A."/>
            <person name="Lapidus A."/>
            <person name="Bruce D."/>
            <person name="Goodwin L."/>
            <person name="Pitluck S."/>
            <person name="Kyrpides N."/>
            <person name="Mavromatis K."/>
            <person name="Pagani I."/>
            <person name="Ivanova N."/>
            <person name="Ovchinnikova G."/>
            <person name="Lu M."/>
            <person name="Detter J.C."/>
            <person name="Han C."/>
            <person name="Land M."/>
            <person name="Hauser L."/>
            <person name="Markowitz V."/>
            <person name="Cheng J.-F."/>
            <person name="Hugenholtz P."/>
            <person name="Woyke T."/>
            <person name="Wu D."/>
            <person name="Tindall B."/>
            <person name="Pomrenke H.G."/>
            <person name="Brambilla E."/>
            <person name="Klenk H.-P."/>
            <person name="Eisen J.A."/>
        </authorList>
    </citation>
    <scope>NUCLEOTIDE SEQUENCE [LARGE SCALE GENOMIC DNA]</scope>
    <source>
        <strain evidence="8">ATCC 51119 / DSM 12145 / JCM 21818 / LMG 10337 / NBRC 100064 / NCIMB 13643</strain>
    </source>
</reference>
<name>F0SF16_PSESL</name>
<dbReference type="NCBIfam" id="NF042991">
    <property type="entry name" value="alk_phos_PafA"/>
    <property type="match status" value="1"/>
</dbReference>
<protein>
    <submittedName>
        <fullName evidence="7">Type I phosphodiesterase/nucleotide pyrophosphatase</fullName>
    </submittedName>
</protein>
<dbReference type="GO" id="GO:0046872">
    <property type="term" value="F:metal ion binding"/>
    <property type="evidence" value="ECO:0007669"/>
    <property type="project" value="UniProtKB-KW"/>
</dbReference>
<dbReference type="eggNOG" id="COG1524">
    <property type="taxonomic scope" value="Bacteria"/>
</dbReference>
<proteinExistence type="predicted"/>
<dbReference type="Proteomes" id="UP000000310">
    <property type="component" value="Chromosome"/>
</dbReference>
<evidence type="ECO:0000256" key="4">
    <source>
        <dbReference type="PIRSR" id="PIRSR031924-50"/>
    </source>
</evidence>
<dbReference type="InterPro" id="IPR026263">
    <property type="entry name" value="Alkaline_phosphatase_prok"/>
</dbReference>
<dbReference type="Gene3D" id="3.30.1360.150">
    <property type="match status" value="1"/>
</dbReference>
<dbReference type="CDD" id="cd16016">
    <property type="entry name" value="AP-SPAP"/>
    <property type="match status" value="1"/>
</dbReference>
<organism evidence="7 8">
    <name type="scientific">Pseudopedobacter saltans (strain ATCC 51119 / DSM 12145 / JCM 21818 / CCUG 39354 / LMG 10337 / NBRC 100064 / NCIMB 13643)</name>
    <name type="common">Pedobacter saltans</name>
    <dbReference type="NCBI Taxonomy" id="762903"/>
    <lineage>
        <taxon>Bacteria</taxon>
        <taxon>Pseudomonadati</taxon>
        <taxon>Bacteroidota</taxon>
        <taxon>Sphingobacteriia</taxon>
        <taxon>Sphingobacteriales</taxon>
        <taxon>Sphingobacteriaceae</taxon>
        <taxon>Pseudopedobacter</taxon>
    </lineage>
</organism>
<dbReference type="RefSeq" id="WP_013634567.1">
    <property type="nucleotide sequence ID" value="NC_015177.1"/>
</dbReference>
<dbReference type="EMBL" id="CP002545">
    <property type="protein sequence ID" value="ADY54084.1"/>
    <property type="molecule type" value="Genomic_DNA"/>
</dbReference>
<feature type="binding site" evidence="5">
    <location>
        <begin position="166"/>
        <end position="168"/>
    </location>
    <ligand>
        <name>substrate</name>
    </ligand>
</feature>
<evidence type="ECO:0000256" key="3">
    <source>
        <dbReference type="ARBA" id="ARBA00022729"/>
    </source>
</evidence>